<proteinExistence type="predicted"/>
<comment type="caution">
    <text evidence="1">The sequence shown here is derived from an EMBL/GenBank/DDBJ whole genome shotgun (WGS) entry which is preliminary data.</text>
</comment>
<gene>
    <name evidence="1" type="ORF">L9059_00315</name>
</gene>
<dbReference type="EMBL" id="JAKNRW010000001">
    <property type="protein sequence ID" value="MCK1788656.1"/>
    <property type="molecule type" value="Genomic_DNA"/>
</dbReference>
<dbReference type="Proteomes" id="UP001299876">
    <property type="component" value="Unassembled WGS sequence"/>
</dbReference>
<name>A0ABT0ESG9_9PSED</name>
<dbReference type="RefSeq" id="WP_247285526.1">
    <property type="nucleotide sequence ID" value="NZ_JAKNRW010000001.1"/>
</dbReference>
<protein>
    <recommendedName>
        <fullName evidence="3">PRTRC system protein F</fullName>
    </recommendedName>
</protein>
<sequence>MFMRDFGYLVDHQGHSVFCLEAIKGGLAHDSDLRHLTNYPNGYGLHLVTGEVVRKVQSRVVFTTADALADAPRLVRNLERQFTEVSYAAGLAVAVTEAGLLRDSDLAPLIALGSDCGYDLLTAVTNAVDALWPDAQRQSRNTDHGVVHCHTPFETEINGTNIYMLANERNCFYLDWPEVTDGFLEMHILLTKTLDAMSHYLVPFHTPASALGCWGQYAHGVSETYESVQDDIEGMSREEIAEFLLAQENPDELGWLGMELAESEGDEDVLERSAALLFEMADVERNFSYRLTYGEEISDAMRLLEMTELLSQAQELIRAGSEHSRLAEALCEALKACIDRAPNHVGVSGLIASCNPEDAEQFGFENSPDRFFDCIWVLADERHEVLHDSALEGFNADMDECGQPSAVLPLANSALVARVTQPILERTNQCLALLRLIQLSLEVA</sequence>
<organism evidence="1 2">
    <name type="scientific">Pseudomonas violetae</name>
    <dbReference type="NCBI Taxonomy" id="2915813"/>
    <lineage>
        <taxon>Bacteria</taxon>
        <taxon>Pseudomonadati</taxon>
        <taxon>Pseudomonadota</taxon>
        <taxon>Gammaproteobacteria</taxon>
        <taxon>Pseudomonadales</taxon>
        <taxon>Pseudomonadaceae</taxon>
        <taxon>Pseudomonas</taxon>
    </lineage>
</organism>
<evidence type="ECO:0000313" key="1">
    <source>
        <dbReference type="EMBL" id="MCK1788656.1"/>
    </source>
</evidence>
<keyword evidence="2" id="KW-1185">Reference proteome</keyword>
<evidence type="ECO:0000313" key="2">
    <source>
        <dbReference type="Proteomes" id="UP001299876"/>
    </source>
</evidence>
<reference evidence="1 2" key="1">
    <citation type="submission" date="2022-02" db="EMBL/GenBank/DDBJ databases">
        <title>Comparative genomics of the first Antarctic Pseudomonas spp. capable of biotransforming 2,4,6-Trinitrotoluene.</title>
        <authorList>
            <person name="Cabrera M.A."/>
            <person name="Marquez S.L."/>
            <person name="Perez-Donoso J.M."/>
        </authorList>
    </citation>
    <scope>NUCLEOTIDE SEQUENCE [LARGE SCALE GENOMIC DNA]</scope>
    <source>
        <strain evidence="1 2">TNT19</strain>
    </source>
</reference>
<accession>A0ABT0ESG9</accession>
<evidence type="ECO:0008006" key="3">
    <source>
        <dbReference type="Google" id="ProtNLM"/>
    </source>
</evidence>